<keyword evidence="4" id="KW-1185">Reference proteome</keyword>
<organism evidence="3 4">
    <name type="scientific">Necator americanus</name>
    <name type="common">Human hookworm</name>
    <dbReference type="NCBI Taxonomy" id="51031"/>
    <lineage>
        <taxon>Eukaryota</taxon>
        <taxon>Metazoa</taxon>
        <taxon>Ecdysozoa</taxon>
        <taxon>Nematoda</taxon>
        <taxon>Chromadorea</taxon>
        <taxon>Rhabditida</taxon>
        <taxon>Rhabditina</taxon>
        <taxon>Rhabditomorpha</taxon>
        <taxon>Strongyloidea</taxon>
        <taxon>Ancylostomatidae</taxon>
        <taxon>Bunostominae</taxon>
        <taxon>Necator</taxon>
    </lineage>
</organism>
<reference evidence="3 4" key="1">
    <citation type="submission" date="2023-08" db="EMBL/GenBank/DDBJ databases">
        <title>A Necator americanus chromosomal reference genome.</title>
        <authorList>
            <person name="Ilik V."/>
            <person name="Petrzelkova K.J."/>
            <person name="Pardy F."/>
            <person name="Fuh T."/>
            <person name="Niatou-Singa F.S."/>
            <person name="Gouil Q."/>
            <person name="Baker L."/>
            <person name="Ritchie M.E."/>
            <person name="Jex A.R."/>
            <person name="Gazzola D."/>
            <person name="Li H."/>
            <person name="Toshio Fujiwara R."/>
            <person name="Zhan B."/>
            <person name="Aroian R.V."/>
            <person name="Pafco B."/>
            <person name="Schwarz E.M."/>
        </authorList>
    </citation>
    <scope>NUCLEOTIDE SEQUENCE [LARGE SCALE GENOMIC DNA]</scope>
    <source>
        <strain evidence="3 4">Aroian</strain>
        <tissue evidence="3">Whole animal</tissue>
    </source>
</reference>
<evidence type="ECO:0000313" key="4">
    <source>
        <dbReference type="Proteomes" id="UP001303046"/>
    </source>
</evidence>
<proteinExistence type="predicted"/>
<dbReference type="PANTHER" id="PTHR45908">
    <property type="entry name" value="PROTEIN CBG11750-RELATED"/>
    <property type="match status" value="1"/>
</dbReference>
<accession>A0ABR1CQ95</accession>
<feature type="domain" description="Fungal lipase-type" evidence="2">
    <location>
        <begin position="97"/>
        <end position="217"/>
    </location>
</feature>
<evidence type="ECO:0000259" key="2">
    <source>
        <dbReference type="Pfam" id="PF01764"/>
    </source>
</evidence>
<name>A0ABR1CQ95_NECAM</name>
<evidence type="ECO:0000256" key="1">
    <source>
        <dbReference type="SAM" id="SignalP"/>
    </source>
</evidence>
<protein>
    <recommendedName>
        <fullName evidence="2">Fungal lipase-type domain-containing protein</fullName>
    </recommendedName>
</protein>
<dbReference type="InterPro" id="IPR029058">
    <property type="entry name" value="AB_hydrolase_fold"/>
</dbReference>
<feature type="chain" id="PRO_5045323653" description="Fungal lipase-type domain-containing protein" evidence="1">
    <location>
        <begin position="16"/>
        <end position="365"/>
    </location>
</feature>
<dbReference type="Gene3D" id="3.40.50.1820">
    <property type="entry name" value="alpha/beta hydrolase"/>
    <property type="match status" value="1"/>
</dbReference>
<sequence length="365" mass="42013">MWYPLTLLFVTLATCSEYTGIQNYTDDFARNIMFPLSAAVYTYSTKCVNSKVDNKSEITGYTVDCGNQMKCSIFVAVLHSHNAVALAFSARFLREMNYQQELTEILNELKEVKSGRVSKYFYDAFKKLPQDAFLNYFGEKSEYKDYEVWITGYSHGGALATLAAAHFVANYPQKILKLVTFGQPMVAGAVYARYLTLKLKYGYHVVREKDLMPFIPVRMDYYPIGQKVYYNLSMAPDQFILCKGQKDPRCGSRKNSSLTNHYQYFGENTCPYGCSTFDTSKLINLSWQWKHKRNQGRGSGKLITELSQDANVLLVLKWFLAWICGDEYIGETARPLYVRIKEHSRNLFLPREQHVARIGYENGHL</sequence>
<dbReference type="EMBL" id="JAVFWL010000003">
    <property type="protein sequence ID" value="KAK6740240.1"/>
    <property type="molecule type" value="Genomic_DNA"/>
</dbReference>
<keyword evidence="1" id="KW-0732">Signal</keyword>
<evidence type="ECO:0000313" key="3">
    <source>
        <dbReference type="EMBL" id="KAK6740240.1"/>
    </source>
</evidence>
<comment type="caution">
    <text evidence="3">The sequence shown here is derived from an EMBL/GenBank/DDBJ whole genome shotgun (WGS) entry which is preliminary data.</text>
</comment>
<dbReference type="InterPro" id="IPR002921">
    <property type="entry name" value="Fungal_lipase-type"/>
</dbReference>
<dbReference type="SUPFAM" id="SSF53474">
    <property type="entry name" value="alpha/beta-Hydrolases"/>
    <property type="match status" value="1"/>
</dbReference>
<gene>
    <name evidence="3" type="primary">Necator_chrIII.g9373</name>
    <name evidence="3" type="ORF">RB195_008608</name>
</gene>
<dbReference type="Proteomes" id="UP001303046">
    <property type="component" value="Unassembled WGS sequence"/>
</dbReference>
<feature type="signal peptide" evidence="1">
    <location>
        <begin position="1"/>
        <end position="15"/>
    </location>
</feature>
<dbReference type="Pfam" id="PF01764">
    <property type="entry name" value="Lipase_3"/>
    <property type="match status" value="1"/>
</dbReference>